<dbReference type="RefSeq" id="WP_307167899.1">
    <property type="nucleotide sequence ID" value="NZ_JAUSWV010000003.1"/>
</dbReference>
<proteinExistence type="predicted"/>
<keyword evidence="1" id="KW-0596">Phosphopantetheine</keyword>
<evidence type="ECO:0000259" key="4">
    <source>
        <dbReference type="Pfam" id="PF00550"/>
    </source>
</evidence>
<evidence type="ECO:0000256" key="1">
    <source>
        <dbReference type="ARBA" id="ARBA00022450"/>
    </source>
</evidence>
<comment type="caution">
    <text evidence="5">The sequence shown here is derived from an EMBL/GenBank/DDBJ whole genome shotgun (WGS) entry which is preliminary data.</text>
</comment>
<dbReference type="Gene3D" id="1.10.1200.10">
    <property type="entry name" value="ACP-like"/>
    <property type="match status" value="1"/>
</dbReference>
<dbReference type="EMBL" id="JAUSWV010000003">
    <property type="protein sequence ID" value="MDQ0585821.1"/>
    <property type="molecule type" value="Genomic_DNA"/>
</dbReference>
<gene>
    <name evidence="5" type="ORF">QF030_008089</name>
</gene>
<dbReference type="Pfam" id="PF00550">
    <property type="entry name" value="PP-binding"/>
    <property type="match status" value="1"/>
</dbReference>
<evidence type="ECO:0000313" key="5">
    <source>
        <dbReference type="EMBL" id="MDQ0585821.1"/>
    </source>
</evidence>
<organism evidence="5 6">
    <name type="scientific">Streptomyces rishiriensis</name>
    <dbReference type="NCBI Taxonomy" id="68264"/>
    <lineage>
        <taxon>Bacteria</taxon>
        <taxon>Bacillati</taxon>
        <taxon>Actinomycetota</taxon>
        <taxon>Actinomycetes</taxon>
        <taxon>Kitasatosporales</taxon>
        <taxon>Streptomycetaceae</taxon>
        <taxon>Streptomyces</taxon>
    </lineage>
</organism>
<dbReference type="InterPro" id="IPR036736">
    <property type="entry name" value="ACP-like_sf"/>
</dbReference>
<dbReference type="SUPFAM" id="SSF47336">
    <property type="entry name" value="ACP-like"/>
    <property type="match status" value="1"/>
</dbReference>
<dbReference type="PROSITE" id="PS00012">
    <property type="entry name" value="PHOSPHOPANTETHEINE"/>
    <property type="match status" value="1"/>
</dbReference>
<feature type="domain" description="Carrier" evidence="4">
    <location>
        <begin position="27"/>
        <end position="80"/>
    </location>
</feature>
<evidence type="ECO:0000256" key="2">
    <source>
        <dbReference type="ARBA" id="ARBA00022553"/>
    </source>
</evidence>
<reference evidence="5 6" key="1">
    <citation type="submission" date="2023-07" db="EMBL/GenBank/DDBJ databases">
        <title>Comparative genomics of wheat-associated soil bacteria to identify genetic determinants of phenazine resistance.</title>
        <authorList>
            <person name="Mouncey N."/>
        </authorList>
    </citation>
    <scope>NUCLEOTIDE SEQUENCE [LARGE SCALE GENOMIC DNA]</scope>
    <source>
        <strain evidence="5 6">B2I6</strain>
    </source>
</reference>
<name>A0ABU0P353_STRRH</name>
<protein>
    <submittedName>
        <fullName evidence="5">Acyl carrier protein</fullName>
    </submittedName>
</protein>
<evidence type="ECO:0000313" key="6">
    <source>
        <dbReference type="Proteomes" id="UP001230654"/>
    </source>
</evidence>
<feature type="compositionally biased region" description="Basic and acidic residues" evidence="3">
    <location>
        <begin position="17"/>
        <end position="26"/>
    </location>
</feature>
<keyword evidence="2" id="KW-0597">Phosphoprotein</keyword>
<sequence>MTQKKRTPVETTPALSRESRQVPDREDLKQRLAARLRLDTASLHETATLEQLGLDSLLLAETVADVEIRYRVEFDMTVLAGSLVPTLPLGAFLDLLGEGTSRGSSHAGA</sequence>
<evidence type="ECO:0000256" key="3">
    <source>
        <dbReference type="SAM" id="MobiDB-lite"/>
    </source>
</evidence>
<dbReference type="InterPro" id="IPR009081">
    <property type="entry name" value="PP-bd_ACP"/>
</dbReference>
<keyword evidence="6" id="KW-1185">Reference proteome</keyword>
<dbReference type="InterPro" id="IPR006162">
    <property type="entry name" value="Ppantetheine_attach_site"/>
</dbReference>
<accession>A0ABU0P353</accession>
<dbReference type="Proteomes" id="UP001230654">
    <property type="component" value="Unassembled WGS sequence"/>
</dbReference>
<feature type="region of interest" description="Disordered" evidence="3">
    <location>
        <begin position="1"/>
        <end position="26"/>
    </location>
</feature>